<evidence type="ECO:0000313" key="1">
    <source>
        <dbReference type="EMBL" id="CAK7353088.1"/>
    </source>
</evidence>
<proteinExistence type="predicted"/>
<dbReference type="EMBL" id="CAWUPB010001194">
    <property type="protein sequence ID" value="CAK7353088.1"/>
    <property type="molecule type" value="Genomic_DNA"/>
</dbReference>
<name>A0AAV1SNA7_9ROSI</name>
<evidence type="ECO:0000313" key="2">
    <source>
        <dbReference type="Proteomes" id="UP001314170"/>
    </source>
</evidence>
<protein>
    <submittedName>
        <fullName evidence="1">Uncharacterized protein</fullName>
    </submittedName>
</protein>
<dbReference type="AlphaFoldDB" id="A0AAV1SNA7"/>
<reference evidence="1 2" key="1">
    <citation type="submission" date="2024-01" db="EMBL/GenBank/DDBJ databases">
        <authorList>
            <person name="Waweru B."/>
        </authorList>
    </citation>
    <scope>NUCLEOTIDE SEQUENCE [LARGE SCALE GENOMIC DNA]</scope>
</reference>
<gene>
    <name evidence="1" type="ORF">DCAF_LOCUS24551</name>
</gene>
<organism evidence="1 2">
    <name type="scientific">Dovyalis caffra</name>
    <dbReference type="NCBI Taxonomy" id="77055"/>
    <lineage>
        <taxon>Eukaryota</taxon>
        <taxon>Viridiplantae</taxon>
        <taxon>Streptophyta</taxon>
        <taxon>Embryophyta</taxon>
        <taxon>Tracheophyta</taxon>
        <taxon>Spermatophyta</taxon>
        <taxon>Magnoliopsida</taxon>
        <taxon>eudicotyledons</taxon>
        <taxon>Gunneridae</taxon>
        <taxon>Pentapetalae</taxon>
        <taxon>rosids</taxon>
        <taxon>fabids</taxon>
        <taxon>Malpighiales</taxon>
        <taxon>Salicaceae</taxon>
        <taxon>Flacourtieae</taxon>
        <taxon>Dovyalis</taxon>
    </lineage>
</organism>
<sequence>MKDFLGAAGEWVAGGTRELIKRMRKADKVDAKLAASVIPPHVRLQRLVNLSPPYLKVGFRRNVGWHWMKLLPKKQAPLVGDLKFLSLDSLLSHGLGSYLFVIRLQDGIVYAALTNYTTPG</sequence>
<accession>A0AAV1SNA7</accession>
<comment type="caution">
    <text evidence="1">The sequence shown here is derived from an EMBL/GenBank/DDBJ whole genome shotgun (WGS) entry which is preliminary data.</text>
</comment>
<dbReference type="Proteomes" id="UP001314170">
    <property type="component" value="Unassembled WGS sequence"/>
</dbReference>
<keyword evidence="2" id="KW-1185">Reference proteome</keyword>